<gene>
    <name evidence="1" type="ORF">PHSY_000465</name>
</gene>
<keyword evidence="2" id="KW-1185">Reference proteome</keyword>
<dbReference type="HOGENOM" id="CLU_2400637_0_0_1"/>
<accession>R9NWM3</accession>
<reference evidence="2" key="1">
    <citation type="journal article" date="2013" name="Genome Announc.">
        <title>Draft genome sequence of the basidiomycetous yeast-like fungus Pseudozyma hubeiensis SY62, which produces an abundant amount of the biosurfactant mannosylerythritol lipids.</title>
        <authorList>
            <person name="Konishi M."/>
            <person name="Hatada Y."/>
            <person name="Horiuchi J."/>
        </authorList>
    </citation>
    <scope>NUCLEOTIDE SEQUENCE [LARGE SCALE GENOMIC DNA]</scope>
    <source>
        <strain evidence="2">SY62</strain>
    </source>
</reference>
<dbReference type="OrthoDB" id="10427167at2759"/>
<evidence type="ECO:0000313" key="2">
    <source>
        <dbReference type="Proteomes" id="UP000014071"/>
    </source>
</evidence>
<sequence length="93" mass="10624">MSQSIRSLTAAPFAFDFLEESLRTARISALQPVNASKFRSLYGTQNDGGGVKWRKDRPNDLQRYHQARPPAQRIRRGNASFFDCTQKNSLQIH</sequence>
<organism evidence="1 2">
    <name type="scientific">Pseudozyma hubeiensis (strain SY62)</name>
    <name type="common">Yeast</name>
    <dbReference type="NCBI Taxonomy" id="1305764"/>
    <lineage>
        <taxon>Eukaryota</taxon>
        <taxon>Fungi</taxon>
        <taxon>Dikarya</taxon>
        <taxon>Basidiomycota</taxon>
        <taxon>Ustilaginomycotina</taxon>
        <taxon>Ustilaginomycetes</taxon>
        <taxon>Ustilaginales</taxon>
        <taxon>Ustilaginaceae</taxon>
        <taxon>Pseudozyma</taxon>
    </lineage>
</organism>
<dbReference type="Proteomes" id="UP000014071">
    <property type="component" value="Unassembled WGS sequence"/>
</dbReference>
<dbReference type="AlphaFoldDB" id="R9NWM3"/>
<protein>
    <submittedName>
        <fullName evidence="1">Scytalone dehydratase</fullName>
    </submittedName>
</protein>
<dbReference type="GeneID" id="24105772"/>
<name>R9NWM3_PSEHS</name>
<evidence type="ECO:0000313" key="1">
    <source>
        <dbReference type="EMBL" id="GAC92906.1"/>
    </source>
</evidence>
<dbReference type="EMBL" id="DF238770">
    <property type="protein sequence ID" value="GAC92906.1"/>
    <property type="molecule type" value="Genomic_DNA"/>
</dbReference>
<proteinExistence type="predicted"/>
<dbReference type="RefSeq" id="XP_012186493.1">
    <property type="nucleotide sequence ID" value="XM_012331103.1"/>
</dbReference>